<dbReference type="Pfam" id="PF12854">
    <property type="entry name" value="PPR_1"/>
    <property type="match status" value="2"/>
</dbReference>
<dbReference type="GO" id="GO:0008380">
    <property type="term" value="P:RNA splicing"/>
    <property type="evidence" value="ECO:0000318"/>
    <property type="project" value="GO_Central"/>
</dbReference>
<feature type="domain" description="Pentatricopeptide repeat-containing protein-mitochondrial" evidence="4">
    <location>
        <begin position="67"/>
        <end position="179"/>
    </location>
</feature>
<accession>A0A022RAR8</accession>
<sequence>MSVVRWPRLFLTPTQLSQLILSQKNPLKALDIFNEAKTRYPNYRHNGPVYATMIRILGSSGRITEMKEVVDRMKDDSCECKDYVFANLIRTYANAGLFDEAVSLFHTLPEFNCVNWTESFNTLLEIMVKDSKLESAYHFFVENCHGWEIKSRIRSLNLLMSALCRINRSDLALQVFQEMDYQWCCADRESYKILMKGLCEDRRLTEATHLLYSMFWKISRKGCGADVSIYRTLLEALCDNGEVEEATEVLEKVLRKGLKAPRKFRKKIDLSQFYHKDEAGIYQTKALINEALIKGGVSGSDGYRAMAVDLYSEGRIDEGGKVLDEMLQRGFRPSLPIYEAKVAALFKRELNRAMEYFEKMFRQIGCVPDKETYSYLVDGLCCDGKYMEASGMLEKMVINSFWPGGEVYGRVIRGLCLIGNTFKAVLWLEEMISQGKIPDTSVWCSLVSSVCCDEILSLNFE</sequence>
<reference evidence="5 6" key="1">
    <citation type="journal article" date="2013" name="Proc. Natl. Acad. Sci. U.S.A.">
        <title>Fine-scale variation in meiotic recombination in Mimulus inferred from population shotgun sequencing.</title>
        <authorList>
            <person name="Hellsten U."/>
            <person name="Wright K.M."/>
            <person name="Jenkins J."/>
            <person name="Shu S."/>
            <person name="Yuan Y."/>
            <person name="Wessler S.R."/>
            <person name="Schmutz J."/>
            <person name="Willis J.H."/>
            <person name="Rokhsar D.S."/>
        </authorList>
    </citation>
    <scope>NUCLEOTIDE SEQUENCE [LARGE SCALE GENOMIC DNA]</scope>
    <source>
        <strain evidence="6">cv. DUN x IM62</strain>
    </source>
</reference>
<evidence type="ECO:0000259" key="4">
    <source>
        <dbReference type="Pfam" id="PF23276"/>
    </source>
</evidence>
<evidence type="ECO:0000256" key="3">
    <source>
        <dbReference type="PROSITE-ProRule" id="PRU00708"/>
    </source>
</evidence>
<evidence type="ECO:0000313" key="6">
    <source>
        <dbReference type="Proteomes" id="UP000030748"/>
    </source>
</evidence>
<feature type="repeat" description="PPR" evidence="3">
    <location>
        <begin position="299"/>
        <end position="333"/>
    </location>
</feature>
<dbReference type="Pfam" id="PF01535">
    <property type="entry name" value="PPR"/>
    <property type="match status" value="2"/>
</dbReference>
<dbReference type="NCBIfam" id="TIGR00756">
    <property type="entry name" value="PPR"/>
    <property type="match status" value="5"/>
</dbReference>
<dbReference type="InterPro" id="IPR011990">
    <property type="entry name" value="TPR-like_helical_dom_sf"/>
</dbReference>
<comment type="similarity">
    <text evidence="1">Belongs to the PPR family. P subfamily.</text>
</comment>
<protein>
    <recommendedName>
        <fullName evidence="4">Pentatricopeptide repeat-containing protein-mitochondrial domain-containing protein</fullName>
    </recommendedName>
</protein>
<evidence type="ECO:0000256" key="1">
    <source>
        <dbReference type="ARBA" id="ARBA00007626"/>
    </source>
</evidence>
<keyword evidence="2" id="KW-0677">Repeat</keyword>
<dbReference type="GO" id="GO:0000963">
    <property type="term" value="P:mitochondrial RNA processing"/>
    <property type="evidence" value="ECO:0000318"/>
    <property type="project" value="GO_Central"/>
</dbReference>
<evidence type="ECO:0000256" key="2">
    <source>
        <dbReference type="ARBA" id="ARBA00022737"/>
    </source>
</evidence>
<dbReference type="Proteomes" id="UP000030748">
    <property type="component" value="Unassembled WGS sequence"/>
</dbReference>
<dbReference type="PANTHER" id="PTHR47941">
    <property type="entry name" value="PENTATRICOPEPTIDE REPEAT-CONTAINING PROTEIN 3, MITOCHONDRIAL"/>
    <property type="match status" value="1"/>
</dbReference>
<name>A0A022RAR8_ERYGU</name>
<dbReference type="Pfam" id="PF23276">
    <property type="entry name" value="TPR_24"/>
    <property type="match status" value="1"/>
</dbReference>
<proteinExistence type="inferred from homology"/>
<feature type="repeat" description="PPR" evidence="3">
    <location>
        <begin position="46"/>
        <end position="80"/>
    </location>
</feature>
<gene>
    <name evidence="5" type="ORF">MIMGU_mgv1a022987mg</name>
</gene>
<dbReference type="InterPro" id="IPR002885">
    <property type="entry name" value="PPR_rpt"/>
</dbReference>
<evidence type="ECO:0000313" key="5">
    <source>
        <dbReference type="EMBL" id="EYU37119.1"/>
    </source>
</evidence>
<dbReference type="GO" id="GO:0005739">
    <property type="term" value="C:mitochondrion"/>
    <property type="evidence" value="ECO:0000318"/>
    <property type="project" value="GO_Central"/>
</dbReference>
<feature type="repeat" description="PPR" evidence="3">
    <location>
        <begin position="226"/>
        <end position="260"/>
    </location>
</feature>
<dbReference type="AlphaFoldDB" id="A0A022RAR8"/>
<dbReference type="EMBL" id="KI630566">
    <property type="protein sequence ID" value="EYU37119.1"/>
    <property type="molecule type" value="Genomic_DNA"/>
</dbReference>
<dbReference type="Gene3D" id="1.25.40.10">
    <property type="entry name" value="Tetratricopeptide repeat domain"/>
    <property type="match status" value="3"/>
</dbReference>
<dbReference type="PROSITE" id="PS51375">
    <property type="entry name" value="PPR"/>
    <property type="match status" value="4"/>
</dbReference>
<dbReference type="GO" id="GO:0003729">
    <property type="term" value="F:mRNA binding"/>
    <property type="evidence" value="ECO:0000318"/>
    <property type="project" value="GO_Central"/>
</dbReference>
<keyword evidence="6" id="KW-1185">Reference proteome</keyword>
<dbReference type="InterPro" id="IPR057027">
    <property type="entry name" value="TPR_mt"/>
</dbReference>
<organism evidence="5 6">
    <name type="scientific">Erythranthe guttata</name>
    <name type="common">Yellow monkey flower</name>
    <name type="synonym">Mimulus guttatus</name>
    <dbReference type="NCBI Taxonomy" id="4155"/>
    <lineage>
        <taxon>Eukaryota</taxon>
        <taxon>Viridiplantae</taxon>
        <taxon>Streptophyta</taxon>
        <taxon>Embryophyta</taxon>
        <taxon>Tracheophyta</taxon>
        <taxon>Spermatophyta</taxon>
        <taxon>Magnoliopsida</taxon>
        <taxon>eudicotyledons</taxon>
        <taxon>Gunneridae</taxon>
        <taxon>Pentapetalae</taxon>
        <taxon>asterids</taxon>
        <taxon>lamiids</taxon>
        <taxon>Lamiales</taxon>
        <taxon>Phrymaceae</taxon>
        <taxon>Erythranthe</taxon>
    </lineage>
</organism>
<dbReference type="STRING" id="4155.A0A022RAR8"/>
<dbReference type="eggNOG" id="KOG4197">
    <property type="taxonomic scope" value="Eukaryota"/>
</dbReference>
<feature type="repeat" description="PPR" evidence="3">
    <location>
        <begin position="369"/>
        <end position="403"/>
    </location>
</feature>